<evidence type="ECO:0000256" key="1">
    <source>
        <dbReference type="SAM" id="SignalP"/>
    </source>
</evidence>
<dbReference type="AlphaFoldDB" id="A0A4Y7T6R8"/>
<comment type="caution">
    <text evidence="3">The sequence shown here is derived from an EMBL/GenBank/DDBJ whole genome shotgun (WGS) entry which is preliminary data.</text>
</comment>
<feature type="domain" description="GH16" evidence="2">
    <location>
        <begin position="24"/>
        <end position="284"/>
    </location>
</feature>
<evidence type="ECO:0000259" key="2">
    <source>
        <dbReference type="PROSITE" id="PS51762"/>
    </source>
</evidence>
<dbReference type="SUPFAM" id="SSF49899">
    <property type="entry name" value="Concanavalin A-like lectins/glucanases"/>
    <property type="match status" value="1"/>
</dbReference>
<dbReference type="InterPro" id="IPR000757">
    <property type="entry name" value="Beta-glucanase-like"/>
</dbReference>
<evidence type="ECO:0000313" key="4">
    <source>
        <dbReference type="Proteomes" id="UP000298030"/>
    </source>
</evidence>
<evidence type="ECO:0000313" key="3">
    <source>
        <dbReference type="EMBL" id="TEB29873.1"/>
    </source>
</evidence>
<dbReference type="EMBL" id="QPFP01000025">
    <property type="protein sequence ID" value="TEB29873.1"/>
    <property type="molecule type" value="Genomic_DNA"/>
</dbReference>
<dbReference type="InterPro" id="IPR050546">
    <property type="entry name" value="Glycosyl_Hydrlase_16"/>
</dbReference>
<name>A0A4Y7T6R8_COPMI</name>
<accession>A0A4Y7T6R8</accession>
<reference evidence="3 4" key="1">
    <citation type="journal article" date="2019" name="Nat. Ecol. Evol.">
        <title>Megaphylogeny resolves global patterns of mushroom evolution.</title>
        <authorList>
            <person name="Varga T."/>
            <person name="Krizsan K."/>
            <person name="Foldi C."/>
            <person name="Dima B."/>
            <person name="Sanchez-Garcia M."/>
            <person name="Sanchez-Ramirez S."/>
            <person name="Szollosi G.J."/>
            <person name="Szarkandi J.G."/>
            <person name="Papp V."/>
            <person name="Albert L."/>
            <person name="Andreopoulos W."/>
            <person name="Angelini C."/>
            <person name="Antonin V."/>
            <person name="Barry K.W."/>
            <person name="Bougher N.L."/>
            <person name="Buchanan P."/>
            <person name="Buyck B."/>
            <person name="Bense V."/>
            <person name="Catcheside P."/>
            <person name="Chovatia M."/>
            <person name="Cooper J."/>
            <person name="Damon W."/>
            <person name="Desjardin D."/>
            <person name="Finy P."/>
            <person name="Geml J."/>
            <person name="Haridas S."/>
            <person name="Hughes K."/>
            <person name="Justo A."/>
            <person name="Karasinski D."/>
            <person name="Kautmanova I."/>
            <person name="Kiss B."/>
            <person name="Kocsube S."/>
            <person name="Kotiranta H."/>
            <person name="LaButti K.M."/>
            <person name="Lechner B.E."/>
            <person name="Liimatainen K."/>
            <person name="Lipzen A."/>
            <person name="Lukacs Z."/>
            <person name="Mihaltcheva S."/>
            <person name="Morgado L.N."/>
            <person name="Niskanen T."/>
            <person name="Noordeloos M.E."/>
            <person name="Ohm R.A."/>
            <person name="Ortiz-Santana B."/>
            <person name="Ovrebo C."/>
            <person name="Racz N."/>
            <person name="Riley R."/>
            <person name="Savchenko A."/>
            <person name="Shiryaev A."/>
            <person name="Soop K."/>
            <person name="Spirin V."/>
            <person name="Szebenyi C."/>
            <person name="Tomsovsky M."/>
            <person name="Tulloss R.E."/>
            <person name="Uehling J."/>
            <person name="Grigoriev I.V."/>
            <person name="Vagvolgyi C."/>
            <person name="Papp T."/>
            <person name="Martin F.M."/>
            <person name="Miettinen O."/>
            <person name="Hibbett D.S."/>
            <person name="Nagy L.G."/>
        </authorList>
    </citation>
    <scope>NUCLEOTIDE SEQUENCE [LARGE SCALE GENOMIC DNA]</scope>
    <source>
        <strain evidence="3 4">FP101781</strain>
    </source>
</reference>
<organism evidence="3 4">
    <name type="scientific">Coprinellus micaceus</name>
    <name type="common">Glistening ink-cap mushroom</name>
    <name type="synonym">Coprinus micaceus</name>
    <dbReference type="NCBI Taxonomy" id="71717"/>
    <lineage>
        <taxon>Eukaryota</taxon>
        <taxon>Fungi</taxon>
        <taxon>Dikarya</taxon>
        <taxon>Basidiomycota</taxon>
        <taxon>Agaricomycotina</taxon>
        <taxon>Agaricomycetes</taxon>
        <taxon>Agaricomycetidae</taxon>
        <taxon>Agaricales</taxon>
        <taxon>Agaricineae</taxon>
        <taxon>Psathyrellaceae</taxon>
        <taxon>Coprinellus</taxon>
    </lineage>
</organism>
<dbReference type="OrthoDB" id="192832at2759"/>
<dbReference type="Gene3D" id="2.60.120.200">
    <property type="match status" value="1"/>
</dbReference>
<dbReference type="STRING" id="71717.A0A4Y7T6R8"/>
<feature type="chain" id="PRO_5021216433" description="GH16 domain-containing protein" evidence="1">
    <location>
        <begin position="20"/>
        <end position="377"/>
    </location>
</feature>
<dbReference type="PROSITE" id="PS51762">
    <property type="entry name" value="GH16_2"/>
    <property type="match status" value="1"/>
</dbReference>
<dbReference type="GO" id="GO:0004553">
    <property type="term" value="F:hydrolase activity, hydrolyzing O-glycosyl compounds"/>
    <property type="evidence" value="ECO:0007669"/>
    <property type="project" value="InterPro"/>
</dbReference>
<dbReference type="Pfam" id="PF26113">
    <property type="entry name" value="GH16_XgeA"/>
    <property type="match status" value="1"/>
</dbReference>
<dbReference type="PANTHER" id="PTHR10963:SF24">
    <property type="entry name" value="GLYCOSIDASE C21B10.07-RELATED"/>
    <property type="match status" value="1"/>
</dbReference>
<gene>
    <name evidence="3" type="ORF">FA13DRAFT_1631576</name>
</gene>
<proteinExistence type="predicted"/>
<dbReference type="InterPro" id="IPR013320">
    <property type="entry name" value="ConA-like_dom_sf"/>
</dbReference>
<keyword evidence="4" id="KW-1185">Reference proteome</keyword>
<dbReference type="PANTHER" id="PTHR10963">
    <property type="entry name" value="GLYCOSYL HYDROLASE-RELATED"/>
    <property type="match status" value="1"/>
</dbReference>
<sequence>MKLVVVLYLSLLRVSITIAYNLLEDFSGNTFFDAWDFYGSYDNLTLGDVWWLNREQAFEQGLVSTNGEGNAIIKVDNSTEVLPNEKRNAIRITTQRTYEFGTLWIADIVRLPWGCSVWPALWTMGADWPQNGEIDIIEGINLMTANQMALHTRLGCVHTLDPPNLNQVGVSGETNCGAPSGCTVFEQKLFSFGRDYAAKGGGVWAVQFEESGMWFWPRGQVPPSVLNASNAPGSTLWLDDWGTPSANFPSTPSCNISDFFGPQKLVLDITLCGIWAALPELYTPPCGSSGPTGICYNDNVVGLPGTRYDNAYFEIKYIRTYTQAEVPAPTPSSASEQGDDGSPGTNVGVWLVGRPGIWWGWAGLSLLATRDLVGGLW</sequence>
<dbReference type="CDD" id="cd02181">
    <property type="entry name" value="GH16_fungal_Lam16A_glucanase"/>
    <property type="match status" value="1"/>
</dbReference>
<keyword evidence="1" id="KW-0732">Signal</keyword>
<dbReference type="Proteomes" id="UP000298030">
    <property type="component" value="Unassembled WGS sequence"/>
</dbReference>
<dbReference type="GO" id="GO:0009251">
    <property type="term" value="P:glucan catabolic process"/>
    <property type="evidence" value="ECO:0007669"/>
    <property type="project" value="TreeGrafter"/>
</dbReference>
<feature type="signal peptide" evidence="1">
    <location>
        <begin position="1"/>
        <end position="19"/>
    </location>
</feature>
<protein>
    <recommendedName>
        <fullName evidence="2">GH16 domain-containing protein</fullName>
    </recommendedName>
</protein>